<sequence>MVVCLFTVLSVDEKGWSGEILPGNVKLEVGEARLGVPAEIWLPKSLESRCSVRDSCGLPPLMLMLCQGTCAKESGHICMFSQCELQLHRTDSNNQAFLWLTFRRRIILCGDKNSWLCVWESSWRIFALLQVSPVQTPQAGTEQWLGNGTLALLQTFPPASQIPAMTVVCINALIHE</sequence>
<gene>
    <name evidence="1" type="ORF">DPX16_9398</name>
</gene>
<reference evidence="1 2" key="1">
    <citation type="submission" date="2018-10" db="EMBL/GenBank/DDBJ databases">
        <title>Genome assembly for a Yunnan-Guizhou Plateau 3E fish, Anabarilius grahami (Regan), and its evolutionary and genetic applications.</title>
        <authorList>
            <person name="Jiang W."/>
        </authorList>
    </citation>
    <scope>NUCLEOTIDE SEQUENCE [LARGE SCALE GENOMIC DNA]</scope>
    <source>
        <strain evidence="1">AG-KIZ</strain>
        <tissue evidence="1">Muscle</tissue>
    </source>
</reference>
<comment type="caution">
    <text evidence="1">The sequence shown here is derived from an EMBL/GenBank/DDBJ whole genome shotgun (WGS) entry which is preliminary data.</text>
</comment>
<accession>A0A3N0Y6M0</accession>
<proteinExistence type="predicted"/>
<evidence type="ECO:0000313" key="2">
    <source>
        <dbReference type="Proteomes" id="UP000281406"/>
    </source>
</evidence>
<organism evidence="1 2">
    <name type="scientific">Anabarilius grahami</name>
    <name type="common">Kanglang fish</name>
    <name type="synonym">Barilius grahami</name>
    <dbReference type="NCBI Taxonomy" id="495550"/>
    <lineage>
        <taxon>Eukaryota</taxon>
        <taxon>Metazoa</taxon>
        <taxon>Chordata</taxon>
        <taxon>Craniata</taxon>
        <taxon>Vertebrata</taxon>
        <taxon>Euteleostomi</taxon>
        <taxon>Actinopterygii</taxon>
        <taxon>Neopterygii</taxon>
        <taxon>Teleostei</taxon>
        <taxon>Ostariophysi</taxon>
        <taxon>Cypriniformes</taxon>
        <taxon>Xenocyprididae</taxon>
        <taxon>Xenocypridinae</taxon>
        <taxon>Xenocypridinae incertae sedis</taxon>
        <taxon>Anabarilius</taxon>
    </lineage>
</organism>
<dbReference type="AlphaFoldDB" id="A0A3N0Y6M0"/>
<dbReference type="EMBL" id="RJVU01051519">
    <property type="protein sequence ID" value="ROL41807.1"/>
    <property type="molecule type" value="Genomic_DNA"/>
</dbReference>
<dbReference type="Proteomes" id="UP000281406">
    <property type="component" value="Unassembled WGS sequence"/>
</dbReference>
<evidence type="ECO:0000313" key="1">
    <source>
        <dbReference type="EMBL" id="ROL41807.1"/>
    </source>
</evidence>
<name>A0A3N0Y6M0_ANAGA</name>
<protein>
    <submittedName>
        <fullName evidence="1">Uncharacterized protein</fullName>
    </submittedName>
</protein>
<keyword evidence="2" id="KW-1185">Reference proteome</keyword>